<dbReference type="EMBL" id="AAWS01000014">
    <property type="protein sequence ID" value="EAY28679.1"/>
    <property type="molecule type" value="Genomic_DNA"/>
</dbReference>
<reference evidence="1 2" key="1">
    <citation type="submission" date="2007-01" db="EMBL/GenBank/DDBJ databases">
        <authorList>
            <person name="Haygood M."/>
            <person name="Podell S."/>
            <person name="Anderson C."/>
            <person name="Hopkinson B."/>
            <person name="Roe K."/>
            <person name="Barbeau K."/>
            <person name="Gaasterland T."/>
            <person name="Ferriera S."/>
            <person name="Johnson J."/>
            <person name="Kravitz S."/>
            <person name="Beeson K."/>
            <person name="Sutton G."/>
            <person name="Rogers Y.-H."/>
            <person name="Friedman R."/>
            <person name="Frazier M."/>
            <person name="Venter J.C."/>
        </authorList>
    </citation>
    <scope>NUCLEOTIDE SEQUENCE [LARGE SCALE GENOMIC DNA]</scope>
    <source>
        <strain evidence="1 2">ATCC 23134</strain>
    </source>
</reference>
<keyword evidence="2" id="KW-1185">Reference proteome</keyword>
<evidence type="ECO:0000313" key="1">
    <source>
        <dbReference type="EMBL" id="EAY28679.1"/>
    </source>
</evidence>
<dbReference type="OrthoDB" id="1598901at2"/>
<comment type="caution">
    <text evidence="1">The sequence shown here is derived from an EMBL/GenBank/DDBJ whole genome shotgun (WGS) entry which is preliminary data.</text>
</comment>
<gene>
    <name evidence="1" type="ORF">M23134_07777</name>
</gene>
<sequence length="165" mass="19176">MINILEFLQTGVIQEVIVGMSKDVVFNIISDIDDEILMDLPNYHAYLYEGIELIFYENVLETVNFKMENKPSVQMEWERKKLMFSYDTSIYDATDALNKAGIIWEFYQPFCIQKQIAIMTEGEVLLFFSFGAEGKMEKIQRRVDASLTASLKSRLRTTQLKKSKS</sequence>
<name>A1ZLC5_MICM2</name>
<protein>
    <submittedName>
        <fullName evidence="1">Uncharacterized protein</fullName>
    </submittedName>
</protein>
<dbReference type="Proteomes" id="UP000004095">
    <property type="component" value="Unassembled WGS sequence"/>
</dbReference>
<dbReference type="AlphaFoldDB" id="A1ZLC5"/>
<accession>A1ZLC5</accession>
<evidence type="ECO:0000313" key="2">
    <source>
        <dbReference type="Proteomes" id="UP000004095"/>
    </source>
</evidence>
<organism evidence="1 2">
    <name type="scientific">Microscilla marina ATCC 23134</name>
    <dbReference type="NCBI Taxonomy" id="313606"/>
    <lineage>
        <taxon>Bacteria</taxon>
        <taxon>Pseudomonadati</taxon>
        <taxon>Bacteroidota</taxon>
        <taxon>Cytophagia</taxon>
        <taxon>Cytophagales</taxon>
        <taxon>Microscillaceae</taxon>
        <taxon>Microscilla</taxon>
    </lineage>
</organism>
<dbReference type="RefSeq" id="WP_002697390.1">
    <property type="nucleotide sequence ID" value="NZ_AAWS01000014.1"/>
</dbReference>
<proteinExistence type="predicted"/>